<accession>A0A5D9BYJ0</accession>
<keyword evidence="2" id="KW-1185">Reference proteome</keyword>
<protein>
    <submittedName>
        <fullName evidence="1">Uncharacterized protein</fullName>
    </submittedName>
</protein>
<organism evidence="1 2">
    <name type="scientific">Sphingomonas montanisoli</name>
    <dbReference type="NCBI Taxonomy" id="2606412"/>
    <lineage>
        <taxon>Bacteria</taxon>
        <taxon>Pseudomonadati</taxon>
        <taxon>Pseudomonadota</taxon>
        <taxon>Alphaproteobacteria</taxon>
        <taxon>Sphingomonadales</taxon>
        <taxon>Sphingomonadaceae</taxon>
        <taxon>Sphingomonas</taxon>
    </lineage>
</organism>
<dbReference type="AlphaFoldDB" id="A0A5D9BYJ0"/>
<comment type="caution">
    <text evidence="1">The sequence shown here is derived from an EMBL/GenBank/DDBJ whole genome shotgun (WGS) entry which is preliminary data.</text>
</comment>
<reference evidence="1 2" key="1">
    <citation type="submission" date="2019-08" db="EMBL/GenBank/DDBJ databases">
        <authorList>
            <person name="Wang G."/>
            <person name="Xu Z."/>
        </authorList>
    </citation>
    <scope>NUCLEOTIDE SEQUENCE [LARGE SCALE GENOMIC DNA]</scope>
    <source>
        <strain evidence="1 2">ZX</strain>
    </source>
</reference>
<dbReference type="RefSeq" id="WP_149524174.1">
    <property type="nucleotide sequence ID" value="NZ_VTOU01000008.1"/>
</dbReference>
<sequence length="100" mass="11358">MSETTIAGPIEQVVVEAPKAATPSAINMPDHEVRTTRWYQIYVRLARPTLDWATIAWFLWCCIIEPAFRRHFDIVAVGMCLAWCAAIYGIKTYEKQKGVA</sequence>
<proteinExistence type="predicted"/>
<gene>
    <name evidence="1" type="ORF">FYJ91_20415</name>
</gene>
<name>A0A5D9BYJ0_9SPHN</name>
<dbReference type="Proteomes" id="UP000322077">
    <property type="component" value="Unassembled WGS sequence"/>
</dbReference>
<dbReference type="EMBL" id="VTOU01000008">
    <property type="protein sequence ID" value="TZG23967.1"/>
    <property type="molecule type" value="Genomic_DNA"/>
</dbReference>
<evidence type="ECO:0000313" key="1">
    <source>
        <dbReference type="EMBL" id="TZG23967.1"/>
    </source>
</evidence>
<evidence type="ECO:0000313" key="2">
    <source>
        <dbReference type="Proteomes" id="UP000322077"/>
    </source>
</evidence>